<organism evidence="1 2">
    <name type="scientific">Microtetraspora fusca</name>
    <dbReference type="NCBI Taxonomy" id="1997"/>
    <lineage>
        <taxon>Bacteria</taxon>
        <taxon>Bacillati</taxon>
        <taxon>Actinomycetota</taxon>
        <taxon>Actinomycetes</taxon>
        <taxon>Streptosporangiales</taxon>
        <taxon>Streptosporangiaceae</taxon>
        <taxon>Microtetraspora</taxon>
    </lineage>
</organism>
<accession>A0ABW6VDV7</accession>
<proteinExistence type="predicted"/>
<name>A0ABW6VDV7_MICFU</name>
<sequence>MSDVRVAIVFDPDDGPEQTLYAYLPPKDLDALAAEVGKPERAEEVLVIDAALQPSGPYLQRVFRWGRIKSIKRATS</sequence>
<comment type="caution">
    <text evidence="1">The sequence shown here is derived from an EMBL/GenBank/DDBJ whole genome shotgun (WGS) entry which is preliminary data.</text>
</comment>
<gene>
    <name evidence="1" type="ORF">ACFY05_32010</name>
</gene>
<protein>
    <recommendedName>
        <fullName evidence="3">DUF2283 domain-containing protein</fullName>
    </recommendedName>
</protein>
<keyword evidence="2" id="KW-1185">Reference proteome</keyword>
<evidence type="ECO:0000313" key="1">
    <source>
        <dbReference type="EMBL" id="MFF4777491.1"/>
    </source>
</evidence>
<evidence type="ECO:0000313" key="2">
    <source>
        <dbReference type="Proteomes" id="UP001602119"/>
    </source>
</evidence>
<dbReference type="EMBL" id="JBIAXI010000024">
    <property type="protein sequence ID" value="MFF4777491.1"/>
    <property type="molecule type" value="Genomic_DNA"/>
</dbReference>
<reference evidence="1 2" key="1">
    <citation type="submission" date="2024-10" db="EMBL/GenBank/DDBJ databases">
        <title>The Natural Products Discovery Center: Release of the First 8490 Sequenced Strains for Exploring Actinobacteria Biosynthetic Diversity.</title>
        <authorList>
            <person name="Kalkreuter E."/>
            <person name="Kautsar S.A."/>
            <person name="Yang D."/>
            <person name="Bader C.D."/>
            <person name="Teijaro C.N."/>
            <person name="Fluegel L."/>
            <person name="Davis C.M."/>
            <person name="Simpson J.R."/>
            <person name="Lauterbach L."/>
            <person name="Steele A.D."/>
            <person name="Gui C."/>
            <person name="Meng S."/>
            <person name="Li G."/>
            <person name="Viehrig K."/>
            <person name="Ye F."/>
            <person name="Su P."/>
            <person name="Kiefer A.F."/>
            <person name="Nichols A."/>
            <person name="Cepeda A.J."/>
            <person name="Yan W."/>
            <person name="Fan B."/>
            <person name="Jiang Y."/>
            <person name="Adhikari A."/>
            <person name="Zheng C.-J."/>
            <person name="Schuster L."/>
            <person name="Cowan T.M."/>
            <person name="Smanski M.J."/>
            <person name="Chevrette M.G."/>
            <person name="De Carvalho L.P.S."/>
            <person name="Shen B."/>
        </authorList>
    </citation>
    <scope>NUCLEOTIDE SEQUENCE [LARGE SCALE GENOMIC DNA]</scope>
    <source>
        <strain evidence="1 2">NPDC001281</strain>
    </source>
</reference>
<dbReference type="RefSeq" id="WP_387345931.1">
    <property type="nucleotide sequence ID" value="NZ_JBIAXI010000024.1"/>
</dbReference>
<dbReference type="Proteomes" id="UP001602119">
    <property type="component" value="Unassembled WGS sequence"/>
</dbReference>
<evidence type="ECO:0008006" key="3">
    <source>
        <dbReference type="Google" id="ProtNLM"/>
    </source>
</evidence>